<evidence type="ECO:0000313" key="3">
    <source>
        <dbReference type="EMBL" id="OIN97984.1"/>
    </source>
</evidence>
<dbReference type="Gene3D" id="3.10.630.10">
    <property type="entry name" value="dip2346 domain like"/>
    <property type="match status" value="1"/>
</dbReference>
<dbReference type="EMBL" id="MNUO01000028">
    <property type="protein sequence ID" value="OIN97984.1"/>
    <property type="molecule type" value="Genomic_DNA"/>
</dbReference>
<protein>
    <submittedName>
        <fullName evidence="3">Uncharacterized protein</fullName>
    </submittedName>
</protein>
<sequence length="509" mass="56731">MVKMKIGFDNEKYLKQQTAAILDRVKKFDNKLYLEFGGKLCFDYHAARVLPGYDPNVKIRLLQELKDKIDIILCIYAGDIEKGRIRGDFGITYDIATLKLIDDLRKRGLDALAVLITRFNSQPAAAIFKNKLKRRGIKVYTHGIIKGYPADIELAVSKEGFGKNEYIETKKPIVIVTGPGPGSGKMATCFSQLYHDHKRDINSGYAKFETFPIWNLPLNHPVNKAYEAATADIQDFNLVDPFHLSAYKETVVNYNRDVEGFPLLVRILKKIIGEESNLPVYKSPTDMGVNRAGFGIVDDEVVKEASKQEVIRRYFRYNCEYMQGIENEKTVERVKGLMEELNLKPEDRCVVTPARKAAEEAELKGKGNKGIFCGAAIELPDGRIVTGKNSPLMHAASSLIINTIKTLANIPDEILLFSPNLVNYIAKLKEDILGAESESLSLDETLTALSISAATNHTSEVAIRELRKLSGCEVHMTHIPTPGDEAGLKRLGVNLTTDAIFSSANLFIT</sequence>
<evidence type="ECO:0000313" key="4">
    <source>
        <dbReference type="Proteomes" id="UP000182278"/>
    </source>
</evidence>
<dbReference type="AlphaFoldDB" id="A0A1J4SFC0"/>
<feature type="domain" description="DUF1846" evidence="2">
    <location>
        <begin position="346"/>
        <end position="507"/>
    </location>
</feature>
<reference evidence="3 4" key="1">
    <citation type="journal article" date="2016" name="Environ. Microbiol.">
        <title>Genomic resolution of a cold subsurface aquifer community provides metabolic insights for novel microbes adapted to high CO concentrations.</title>
        <authorList>
            <person name="Probst A.J."/>
            <person name="Castelle C.J."/>
            <person name="Singh A."/>
            <person name="Brown C.T."/>
            <person name="Anantharaman K."/>
            <person name="Sharon I."/>
            <person name="Hug L.A."/>
            <person name="Burstein D."/>
            <person name="Emerson J.B."/>
            <person name="Thomas B.C."/>
            <person name="Banfield J.F."/>
        </authorList>
    </citation>
    <scope>NUCLEOTIDE SEQUENCE [LARGE SCALE GENOMIC DNA]</scope>
    <source>
        <strain evidence="3">CG1_02_38_46</strain>
    </source>
</reference>
<dbReference type="Gene3D" id="3.40.140.40">
    <property type="entry name" value="Domain of unknown function (DUF1846), C-terminal subdomain"/>
    <property type="match status" value="1"/>
</dbReference>
<comment type="caution">
    <text evidence="3">The sequence shown here is derived from an EMBL/GenBank/DDBJ whole genome shotgun (WGS) entry which is preliminary data.</text>
</comment>
<dbReference type="Pfam" id="PF20921">
    <property type="entry name" value="DUF1846_C"/>
    <property type="match status" value="1"/>
</dbReference>
<dbReference type="Pfam" id="PF08903">
    <property type="entry name" value="DUF1846"/>
    <property type="match status" value="1"/>
</dbReference>
<evidence type="ECO:0000259" key="1">
    <source>
        <dbReference type="Pfam" id="PF08903"/>
    </source>
</evidence>
<gene>
    <name evidence="3" type="ORF">AUJ66_01805</name>
</gene>
<dbReference type="InterPro" id="IPR048441">
    <property type="entry name" value="DUF1846_C"/>
</dbReference>
<proteinExistence type="predicted"/>
<feature type="domain" description="DUF1846" evidence="1">
    <location>
        <begin position="6"/>
        <end position="341"/>
    </location>
</feature>
<dbReference type="NCBIfam" id="NF010184">
    <property type="entry name" value="PRK13663.1"/>
    <property type="match status" value="1"/>
</dbReference>
<accession>A0A1J4SFC0</accession>
<name>A0A1J4SFC0_9BACT</name>
<evidence type="ECO:0000259" key="2">
    <source>
        <dbReference type="Pfam" id="PF20921"/>
    </source>
</evidence>
<dbReference type="InterPro" id="IPR048496">
    <property type="entry name" value="DUF1846_N"/>
</dbReference>
<dbReference type="STRING" id="1817893.AUJ66_01805"/>
<organism evidence="3 4">
    <name type="scientific">Candidatus Desantisbacteria bacterium CG1_02_38_46</name>
    <dbReference type="NCBI Taxonomy" id="1817893"/>
    <lineage>
        <taxon>Bacteria</taxon>
        <taxon>Candidatus Desantisiibacteriota</taxon>
    </lineage>
</organism>
<dbReference type="Proteomes" id="UP000182278">
    <property type="component" value="Unassembled WGS sequence"/>
</dbReference>
<dbReference type="Gene3D" id="1.20.1570.10">
    <property type="entry name" value="dip2346 domain like"/>
    <property type="match status" value="1"/>
</dbReference>